<reference evidence="2 3" key="1">
    <citation type="submission" date="2019-03" db="EMBL/GenBank/DDBJ databases">
        <title>First draft genome of Liparis tanakae, snailfish: a comprehensive survey of snailfish specific genes.</title>
        <authorList>
            <person name="Kim W."/>
            <person name="Song I."/>
            <person name="Jeong J.-H."/>
            <person name="Kim D."/>
            <person name="Kim S."/>
            <person name="Ryu S."/>
            <person name="Song J.Y."/>
            <person name="Lee S.K."/>
        </authorList>
    </citation>
    <scope>NUCLEOTIDE SEQUENCE [LARGE SCALE GENOMIC DNA]</scope>
    <source>
        <tissue evidence="2">Muscle</tissue>
    </source>
</reference>
<protein>
    <submittedName>
        <fullName evidence="2">Uncharacterized protein</fullName>
    </submittedName>
</protein>
<organism evidence="2 3">
    <name type="scientific">Liparis tanakae</name>
    <name type="common">Tanaka's snailfish</name>
    <dbReference type="NCBI Taxonomy" id="230148"/>
    <lineage>
        <taxon>Eukaryota</taxon>
        <taxon>Metazoa</taxon>
        <taxon>Chordata</taxon>
        <taxon>Craniata</taxon>
        <taxon>Vertebrata</taxon>
        <taxon>Euteleostomi</taxon>
        <taxon>Actinopterygii</taxon>
        <taxon>Neopterygii</taxon>
        <taxon>Teleostei</taxon>
        <taxon>Neoteleostei</taxon>
        <taxon>Acanthomorphata</taxon>
        <taxon>Eupercaria</taxon>
        <taxon>Perciformes</taxon>
        <taxon>Cottioidei</taxon>
        <taxon>Cottales</taxon>
        <taxon>Liparidae</taxon>
        <taxon>Liparis</taxon>
    </lineage>
</organism>
<evidence type="ECO:0000313" key="3">
    <source>
        <dbReference type="Proteomes" id="UP000314294"/>
    </source>
</evidence>
<dbReference type="Proteomes" id="UP000314294">
    <property type="component" value="Unassembled WGS sequence"/>
</dbReference>
<accession>A0A4Z2HQJ0</accession>
<keyword evidence="3" id="KW-1185">Reference proteome</keyword>
<gene>
    <name evidence="2" type="ORF">EYF80_022228</name>
</gene>
<sequence>MCSQEEAAGRREEAEPTSSAARSRGERENVRGPTSFKMLETTSDSKSEASQEVSKGSNNQRFSPTVARRS</sequence>
<evidence type="ECO:0000256" key="1">
    <source>
        <dbReference type="SAM" id="MobiDB-lite"/>
    </source>
</evidence>
<feature type="region of interest" description="Disordered" evidence="1">
    <location>
        <begin position="1"/>
        <end position="70"/>
    </location>
</feature>
<feature type="compositionally biased region" description="Polar residues" evidence="1">
    <location>
        <begin position="50"/>
        <end position="63"/>
    </location>
</feature>
<dbReference type="AlphaFoldDB" id="A0A4Z2HQJ0"/>
<comment type="caution">
    <text evidence="2">The sequence shown here is derived from an EMBL/GenBank/DDBJ whole genome shotgun (WGS) entry which is preliminary data.</text>
</comment>
<name>A0A4Z2HQJ0_9TELE</name>
<dbReference type="EMBL" id="SRLO01000202">
    <property type="protein sequence ID" value="TNN67555.1"/>
    <property type="molecule type" value="Genomic_DNA"/>
</dbReference>
<proteinExistence type="predicted"/>
<evidence type="ECO:0000313" key="2">
    <source>
        <dbReference type="EMBL" id="TNN67555.1"/>
    </source>
</evidence>